<dbReference type="EMBL" id="JANIBK010000072">
    <property type="protein sequence ID" value="MCQ8129410.1"/>
    <property type="molecule type" value="Genomic_DNA"/>
</dbReference>
<evidence type="ECO:0000313" key="2">
    <source>
        <dbReference type="Proteomes" id="UP001524586"/>
    </source>
</evidence>
<reference evidence="1 2" key="1">
    <citation type="submission" date="2022-07" db="EMBL/GenBank/DDBJ databases">
        <title>Methylomonas rivi sp. nov., Methylomonas rosea sp. nov., Methylomonas aureus sp. nov. and Methylomonas subterranea sp. nov., four novel methanotrophs isolated from a freshwater creek and the deep terrestrial subsurface.</title>
        <authorList>
            <person name="Abin C."/>
            <person name="Sankaranarayanan K."/>
            <person name="Garner C."/>
            <person name="Sindelar R."/>
            <person name="Kotary K."/>
            <person name="Garner R."/>
            <person name="Barclay S."/>
            <person name="Lawson P."/>
            <person name="Krumholz L."/>
        </authorList>
    </citation>
    <scope>NUCLEOTIDE SEQUENCE [LARGE SCALE GENOMIC DNA]</scope>
    <source>
        <strain evidence="1 2">WSC-6</strain>
    </source>
</reference>
<keyword evidence="2" id="KW-1185">Reference proteome</keyword>
<name>A0ABT1U7Q8_9GAMM</name>
<accession>A0ABT1U7Q8</accession>
<organism evidence="1 2">
    <name type="scientific">Methylomonas rivi</name>
    <dbReference type="NCBI Taxonomy" id="2952226"/>
    <lineage>
        <taxon>Bacteria</taxon>
        <taxon>Pseudomonadati</taxon>
        <taxon>Pseudomonadota</taxon>
        <taxon>Gammaproteobacteria</taxon>
        <taxon>Methylococcales</taxon>
        <taxon>Methylococcaceae</taxon>
        <taxon>Methylomonas</taxon>
    </lineage>
</organism>
<protein>
    <submittedName>
        <fullName evidence="1">Uncharacterized protein</fullName>
    </submittedName>
</protein>
<evidence type="ECO:0000313" key="1">
    <source>
        <dbReference type="EMBL" id="MCQ8129410.1"/>
    </source>
</evidence>
<proteinExistence type="predicted"/>
<dbReference type="Proteomes" id="UP001524586">
    <property type="component" value="Unassembled WGS sequence"/>
</dbReference>
<sequence>MPIPTETPYRIEPCLLENPPLDAVDLVAELASLTEQLGARLHPDAAASLADMVRIMNCYYSNLIEGHNTLPRDIECCLVTQSNSVRPTLNPKKNCSF</sequence>
<comment type="caution">
    <text evidence="1">The sequence shown here is derived from an EMBL/GenBank/DDBJ whole genome shotgun (WGS) entry which is preliminary data.</text>
</comment>
<gene>
    <name evidence="1" type="ORF">NP596_13185</name>
</gene>
<dbReference type="RefSeq" id="WP_256615842.1">
    <property type="nucleotide sequence ID" value="NZ_JANIBK010000072.1"/>
</dbReference>